<keyword evidence="5 7" id="KW-0808">Transferase</keyword>
<keyword evidence="10" id="KW-1185">Reference proteome</keyword>
<feature type="compositionally biased region" description="Low complexity" evidence="8">
    <location>
        <begin position="100"/>
        <end position="127"/>
    </location>
</feature>
<reference evidence="10" key="1">
    <citation type="submission" date="2015-02" db="EMBL/GenBank/DDBJ databases">
        <title>Complete Genome Sequencing of Pandoraea vervacti NS15 sp. nov.</title>
        <authorList>
            <person name="Chan K.-G."/>
        </authorList>
    </citation>
    <scope>NUCLEOTIDE SEQUENCE [LARGE SCALE GENOMIC DNA]</scope>
    <source>
        <strain evidence="10">NS15</strain>
    </source>
</reference>
<evidence type="ECO:0000256" key="8">
    <source>
        <dbReference type="SAM" id="MobiDB-lite"/>
    </source>
</evidence>
<comment type="subcellular location">
    <subcellularLocation>
        <location evidence="1 7">Cytoplasm</location>
    </subcellularLocation>
</comment>
<gene>
    <name evidence="7" type="primary">pcm</name>
    <name evidence="9" type="ORF">UC34_09775</name>
</gene>
<dbReference type="InterPro" id="IPR029063">
    <property type="entry name" value="SAM-dependent_MTases_sf"/>
</dbReference>
<dbReference type="SUPFAM" id="SSF53335">
    <property type="entry name" value="S-adenosyl-L-methionine-dependent methyltransferases"/>
    <property type="match status" value="1"/>
</dbReference>
<comment type="similarity">
    <text evidence="2 7">Belongs to the methyltransferase superfamily. L-isoaspartyl/D-aspartyl protein methyltransferase family.</text>
</comment>
<evidence type="ECO:0000256" key="2">
    <source>
        <dbReference type="ARBA" id="ARBA00005369"/>
    </source>
</evidence>
<feature type="active site" evidence="7">
    <location>
        <position position="261"/>
    </location>
</feature>
<evidence type="ECO:0000256" key="6">
    <source>
        <dbReference type="ARBA" id="ARBA00022691"/>
    </source>
</evidence>
<evidence type="ECO:0000256" key="1">
    <source>
        <dbReference type="ARBA" id="ARBA00004496"/>
    </source>
</evidence>
<proteinExistence type="inferred from homology"/>
<dbReference type="PANTHER" id="PTHR11579">
    <property type="entry name" value="PROTEIN-L-ISOASPARTATE O-METHYLTRANSFERASE"/>
    <property type="match status" value="1"/>
</dbReference>
<dbReference type="CDD" id="cd02440">
    <property type="entry name" value="AdoMet_MTases"/>
    <property type="match status" value="1"/>
</dbReference>
<comment type="function">
    <text evidence="7">Catalyzes the methyl esterification of L-isoaspartyl residues in peptides and proteins that result from spontaneous decomposition of normal L-aspartyl and L-asparaginyl residues. It plays a role in the repair and/or degradation of damaged proteins.</text>
</comment>
<keyword evidence="6 7" id="KW-0949">S-adenosyl-L-methionine</keyword>
<evidence type="ECO:0000256" key="4">
    <source>
        <dbReference type="ARBA" id="ARBA00022603"/>
    </source>
</evidence>
<dbReference type="Proteomes" id="UP000035085">
    <property type="component" value="Chromosome"/>
</dbReference>
<protein>
    <recommendedName>
        <fullName evidence="7">Protein-L-isoaspartate O-methyltransferase</fullName>
        <ecNumber evidence="7">2.1.1.77</ecNumber>
    </recommendedName>
    <alternativeName>
        <fullName evidence="7">L-isoaspartyl protein carboxyl methyltransferase</fullName>
    </alternativeName>
    <alternativeName>
        <fullName evidence="7">Protein L-isoaspartyl methyltransferase</fullName>
    </alternativeName>
    <alternativeName>
        <fullName evidence="7">Protein-beta-aspartate methyltransferase</fullName>
        <shortName evidence="7">PIMT</shortName>
    </alternativeName>
</protein>
<comment type="catalytic activity">
    <reaction evidence="7">
        <text>[protein]-L-isoaspartate + S-adenosyl-L-methionine = [protein]-L-isoaspartate alpha-methyl ester + S-adenosyl-L-homocysteine</text>
        <dbReference type="Rhea" id="RHEA:12705"/>
        <dbReference type="Rhea" id="RHEA-COMP:12143"/>
        <dbReference type="Rhea" id="RHEA-COMP:12144"/>
        <dbReference type="ChEBI" id="CHEBI:57856"/>
        <dbReference type="ChEBI" id="CHEBI:59789"/>
        <dbReference type="ChEBI" id="CHEBI:90596"/>
        <dbReference type="ChEBI" id="CHEBI:90598"/>
        <dbReference type="EC" id="2.1.1.77"/>
    </reaction>
</comment>
<evidence type="ECO:0000313" key="9">
    <source>
        <dbReference type="EMBL" id="AJP57211.1"/>
    </source>
</evidence>
<dbReference type="NCBIfam" id="TIGR00080">
    <property type="entry name" value="pimt"/>
    <property type="match status" value="1"/>
</dbReference>
<dbReference type="InterPro" id="IPR000682">
    <property type="entry name" value="PCMT"/>
</dbReference>
<evidence type="ECO:0000313" key="10">
    <source>
        <dbReference type="Proteomes" id="UP000035085"/>
    </source>
</evidence>
<dbReference type="Pfam" id="PF01135">
    <property type="entry name" value="PCMT"/>
    <property type="match status" value="1"/>
</dbReference>
<dbReference type="RefSeq" id="WP_044455377.1">
    <property type="nucleotide sequence ID" value="NZ_CP010897.2"/>
</dbReference>
<feature type="region of interest" description="Disordered" evidence="8">
    <location>
        <begin position="181"/>
        <end position="201"/>
    </location>
</feature>
<evidence type="ECO:0000256" key="3">
    <source>
        <dbReference type="ARBA" id="ARBA00022490"/>
    </source>
</evidence>
<feature type="compositionally biased region" description="Low complexity" evidence="8">
    <location>
        <begin position="31"/>
        <end position="41"/>
    </location>
</feature>
<evidence type="ECO:0000256" key="7">
    <source>
        <dbReference type="HAMAP-Rule" id="MF_00090"/>
    </source>
</evidence>
<dbReference type="EC" id="2.1.1.77" evidence="7"/>
<evidence type="ECO:0000256" key="5">
    <source>
        <dbReference type="ARBA" id="ARBA00022679"/>
    </source>
</evidence>
<dbReference type="EMBL" id="CP010897">
    <property type="protein sequence ID" value="AJP57211.1"/>
    <property type="molecule type" value="Genomic_DNA"/>
</dbReference>
<feature type="compositionally biased region" description="Polar residues" evidence="8">
    <location>
        <begin position="52"/>
        <end position="73"/>
    </location>
</feature>
<name>A0ABM5SXI6_9BURK</name>
<dbReference type="HAMAP" id="MF_00090">
    <property type="entry name" value="PIMT"/>
    <property type="match status" value="1"/>
</dbReference>
<dbReference type="PROSITE" id="PS01279">
    <property type="entry name" value="PCMT"/>
    <property type="match status" value="1"/>
</dbReference>
<feature type="region of interest" description="Disordered" evidence="8">
    <location>
        <begin position="1"/>
        <end position="168"/>
    </location>
</feature>
<sequence>MTTPPKRFPLPLAEVMTRRQRKAPVLDKASRASPAGAPPAAMTRKAPAATPAGSSVHQGQGKTSSGGNNNLRPASTPMAGASARPAGAQTSHAVVHKGLARPAATPHAQPAPHAGKGAPRPGAKAQGTSAVQKHAVASGAVGRSPARTVTTGKALSGSGAGPGAGTTASMSVGVSMVSMGKDTRGTRANAPSGSGSPDGIGLTSERVRARMAERVAASGVKHPGVLAALATVPRHGFVDAALANQAYEDAALPIGHGQTISKPSVVGRMIELLLSGGRPLEKVLEIGTGCGYQAAVLSCVARDVYSIERVRPLHERAKANLRPLRVPNIRLHYGDGRLGLPAVAPFDGIVIAAAGLEIPDALVDQLAIGARLVAPVGGEQQILTLIERIGARQWRETQLDRVLFVPLKSGII</sequence>
<dbReference type="PANTHER" id="PTHR11579:SF0">
    <property type="entry name" value="PROTEIN-L-ISOASPARTATE(D-ASPARTATE) O-METHYLTRANSFERASE"/>
    <property type="match status" value="1"/>
</dbReference>
<dbReference type="NCBIfam" id="NF001453">
    <property type="entry name" value="PRK00312.1"/>
    <property type="match status" value="1"/>
</dbReference>
<keyword evidence="3 7" id="KW-0963">Cytoplasm</keyword>
<dbReference type="Gene3D" id="3.40.50.150">
    <property type="entry name" value="Vaccinia Virus protein VP39"/>
    <property type="match status" value="1"/>
</dbReference>
<organism evidence="9 10">
    <name type="scientific">Pandoraea vervacti</name>
    <dbReference type="NCBI Taxonomy" id="656178"/>
    <lineage>
        <taxon>Bacteria</taxon>
        <taxon>Pseudomonadati</taxon>
        <taxon>Pseudomonadota</taxon>
        <taxon>Betaproteobacteria</taxon>
        <taxon>Burkholderiales</taxon>
        <taxon>Burkholderiaceae</taxon>
        <taxon>Pandoraea</taxon>
    </lineage>
</organism>
<accession>A0ABM5SXI6</accession>
<keyword evidence="4 7" id="KW-0489">Methyltransferase</keyword>